<comment type="similarity">
    <text evidence="2 8">Belongs to the SCO1/2 family.</text>
</comment>
<dbReference type="GO" id="GO:0005507">
    <property type="term" value="F:copper ion binding"/>
    <property type="evidence" value="ECO:0007669"/>
    <property type="project" value="InterPro"/>
</dbReference>
<feature type="binding site" evidence="9">
    <location>
        <position position="104"/>
    </location>
    <ligand>
        <name>Cu cation</name>
        <dbReference type="ChEBI" id="CHEBI:23378"/>
    </ligand>
</feature>
<evidence type="ECO:0000256" key="11">
    <source>
        <dbReference type="SAM" id="Phobius"/>
    </source>
</evidence>
<gene>
    <name evidence="13" type="ORF">TRIADDRAFT_27323</name>
</gene>
<dbReference type="GO" id="GO:0006878">
    <property type="term" value="P:intracellular copper ion homeostasis"/>
    <property type="evidence" value="ECO:0007669"/>
    <property type="project" value="UniProtKB-UniRule"/>
</dbReference>
<dbReference type="AlphaFoldDB" id="B3RZJ3"/>
<keyword evidence="10" id="KW-1015">Disulfide bond</keyword>
<organism evidence="13 14">
    <name type="scientific">Trichoplax adhaerens</name>
    <name type="common">Trichoplax reptans</name>
    <dbReference type="NCBI Taxonomy" id="10228"/>
    <lineage>
        <taxon>Eukaryota</taxon>
        <taxon>Metazoa</taxon>
        <taxon>Placozoa</taxon>
        <taxon>Uniplacotomia</taxon>
        <taxon>Trichoplacea</taxon>
        <taxon>Trichoplacidae</taxon>
        <taxon>Trichoplax</taxon>
    </lineage>
</organism>
<dbReference type="FunFam" id="3.40.30.10:FF:000013">
    <property type="entry name" value="Blast:Protein SCO1 homolog, mitochondrial"/>
    <property type="match status" value="1"/>
</dbReference>
<evidence type="ECO:0000256" key="3">
    <source>
        <dbReference type="ARBA" id="ARBA00022723"/>
    </source>
</evidence>
<dbReference type="FunCoup" id="B3RZJ3">
    <property type="interactions" value="1672"/>
</dbReference>
<dbReference type="HOGENOM" id="CLU_050131_0_3_1"/>
<evidence type="ECO:0000256" key="4">
    <source>
        <dbReference type="ARBA" id="ARBA00022792"/>
    </source>
</evidence>
<keyword evidence="11" id="KW-1133">Transmembrane helix</keyword>
<keyword evidence="3 8" id="KW-0479">Metal-binding</keyword>
<evidence type="ECO:0000256" key="1">
    <source>
        <dbReference type="ARBA" id="ARBA00004273"/>
    </source>
</evidence>
<dbReference type="OMA" id="FFGFTMC"/>
<keyword evidence="4 8" id="KW-0999">Mitochondrion inner membrane</keyword>
<evidence type="ECO:0000256" key="8">
    <source>
        <dbReference type="PIRNR" id="PIRNR037736"/>
    </source>
</evidence>
<reference evidence="13 14" key="1">
    <citation type="journal article" date="2008" name="Nature">
        <title>The Trichoplax genome and the nature of placozoans.</title>
        <authorList>
            <person name="Srivastava M."/>
            <person name="Begovic E."/>
            <person name="Chapman J."/>
            <person name="Putnam N.H."/>
            <person name="Hellsten U."/>
            <person name="Kawashima T."/>
            <person name="Kuo A."/>
            <person name="Mitros T."/>
            <person name="Salamov A."/>
            <person name="Carpenter M.L."/>
            <person name="Signorovitch A.Y."/>
            <person name="Moreno M.A."/>
            <person name="Kamm K."/>
            <person name="Grimwood J."/>
            <person name="Schmutz J."/>
            <person name="Shapiro H."/>
            <person name="Grigoriev I.V."/>
            <person name="Buss L.W."/>
            <person name="Schierwater B."/>
            <person name="Dellaporta S.L."/>
            <person name="Rokhsar D.S."/>
        </authorList>
    </citation>
    <scope>NUCLEOTIDE SEQUENCE [LARGE SCALE GENOMIC DNA]</scope>
    <source>
        <strain evidence="13 14">Grell-BS-1999</strain>
    </source>
</reference>
<feature type="transmembrane region" description="Helical" evidence="11">
    <location>
        <begin position="24"/>
        <end position="45"/>
    </location>
</feature>
<evidence type="ECO:0000313" key="13">
    <source>
        <dbReference type="EMBL" id="EDV23853.1"/>
    </source>
</evidence>
<comment type="function">
    <text evidence="8">Copper metallochaperone essential for the synthesis and maturation of cytochrome c oxidase subunit II (MT-CO2/COX2) by facilitating the incorporation of copper into the Cu(A) site of MT-CO2/COX2.</text>
</comment>
<dbReference type="OrthoDB" id="270009at2759"/>
<dbReference type="STRING" id="10228.B3RZJ3"/>
<dbReference type="InParanoid" id="B3RZJ3"/>
<dbReference type="eggNOG" id="KOG2792">
    <property type="taxonomic scope" value="Eukaryota"/>
</dbReference>
<evidence type="ECO:0000256" key="10">
    <source>
        <dbReference type="PIRSR" id="PIRSR603782-2"/>
    </source>
</evidence>
<keyword evidence="7 11" id="KW-0472">Membrane</keyword>
<keyword evidence="8" id="KW-0143">Chaperone</keyword>
<dbReference type="PhylomeDB" id="B3RZJ3"/>
<protein>
    <recommendedName>
        <fullName evidence="12">Thioredoxin domain-containing protein</fullName>
    </recommendedName>
</protein>
<evidence type="ECO:0000256" key="2">
    <source>
        <dbReference type="ARBA" id="ARBA00010996"/>
    </source>
</evidence>
<dbReference type="PIRSF" id="PIRSF037736">
    <property type="entry name" value="SCO1"/>
    <property type="match status" value="1"/>
</dbReference>
<dbReference type="GO" id="GO:0033617">
    <property type="term" value="P:mitochondrial respiratory chain complex IV assembly"/>
    <property type="evidence" value="ECO:0000318"/>
    <property type="project" value="GO_Central"/>
</dbReference>
<dbReference type="PANTHER" id="PTHR12151">
    <property type="entry name" value="ELECTRON TRANSPORT PROTIN SCO1/SENC FAMILY MEMBER"/>
    <property type="match status" value="1"/>
</dbReference>
<dbReference type="KEGG" id="tad:TRIADDRAFT_27323"/>
<evidence type="ECO:0000259" key="12">
    <source>
        <dbReference type="PROSITE" id="PS51352"/>
    </source>
</evidence>
<feature type="binding site" evidence="9">
    <location>
        <position position="100"/>
    </location>
    <ligand>
        <name>Cu cation</name>
        <dbReference type="ChEBI" id="CHEBI:23378"/>
    </ligand>
</feature>
<dbReference type="GO" id="GO:0016531">
    <property type="term" value="F:copper chaperone activity"/>
    <property type="evidence" value="ECO:0007669"/>
    <property type="project" value="InterPro"/>
</dbReference>
<dbReference type="RefSeq" id="XP_002113379.1">
    <property type="nucleotide sequence ID" value="XM_002113343.1"/>
</dbReference>
<dbReference type="InterPro" id="IPR017276">
    <property type="entry name" value="Synth_of_cyt-c-oxidase_Sco1/2"/>
</dbReference>
<dbReference type="CTD" id="6754592"/>
<feature type="disulfide bond" description="Redox-active" evidence="10">
    <location>
        <begin position="100"/>
        <end position="104"/>
    </location>
</feature>
<dbReference type="InterPro" id="IPR003782">
    <property type="entry name" value="SCO1/SenC"/>
</dbReference>
<evidence type="ECO:0000256" key="7">
    <source>
        <dbReference type="ARBA" id="ARBA00023136"/>
    </source>
</evidence>
<sequence>MCLSPSENISLICLRYYYLSIQPVSWQSLAAILLAGGLVAAYVRWEKGNKREEIRKQKSRTIGIASLGGEFTLTDHTGKVKTNESFLGQWIIIYFGFTHCPDICPDELDKLTAAIKIVDDLKKVPYKLQPLFVSVDPERDTPKQMAEYIKDFHPRLIGLTGTKEQVDKVTKAYRVYYSFGPKDSDNDYIVDHSIIMYLIDPEGNFKEYYGQNRSAKEIAASAVNHMLKYKAVNG</sequence>
<dbReference type="Proteomes" id="UP000009022">
    <property type="component" value="Unassembled WGS sequence"/>
</dbReference>
<dbReference type="PANTHER" id="PTHR12151:SF5">
    <property type="entry name" value="AT19154P"/>
    <property type="match status" value="1"/>
</dbReference>
<feature type="domain" description="Thioredoxin" evidence="12">
    <location>
        <begin position="62"/>
        <end position="228"/>
    </location>
</feature>
<dbReference type="InterPro" id="IPR036249">
    <property type="entry name" value="Thioredoxin-like_sf"/>
</dbReference>
<dbReference type="Pfam" id="PF02630">
    <property type="entry name" value="SCO1-SenC"/>
    <property type="match status" value="1"/>
</dbReference>
<dbReference type="EMBL" id="DS985246">
    <property type="protein sequence ID" value="EDV23853.1"/>
    <property type="molecule type" value="Genomic_DNA"/>
</dbReference>
<dbReference type="SUPFAM" id="SSF52833">
    <property type="entry name" value="Thioredoxin-like"/>
    <property type="match status" value="1"/>
</dbReference>
<keyword evidence="14" id="KW-1185">Reference proteome</keyword>
<keyword evidence="6 8" id="KW-0496">Mitochondrion</keyword>
<dbReference type="PROSITE" id="PS51352">
    <property type="entry name" value="THIOREDOXIN_2"/>
    <property type="match status" value="1"/>
</dbReference>
<dbReference type="Gene3D" id="3.40.30.10">
    <property type="entry name" value="Glutaredoxin"/>
    <property type="match status" value="1"/>
</dbReference>
<evidence type="ECO:0000256" key="5">
    <source>
        <dbReference type="ARBA" id="ARBA00023008"/>
    </source>
</evidence>
<keyword evidence="5 8" id="KW-0186">Copper</keyword>
<keyword evidence="11" id="KW-0812">Transmembrane</keyword>
<dbReference type="CDD" id="cd02968">
    <property type="entry name" value="SCO"/>
    <property type="match status" value="1"/>
</dbReference>
<comment type="subcellular location">
    <subcellularLocation>
        <location evidence="1 8">Mitochondrion inner membrane</location>
    </subcellularLocation>
</comment>
<comment type="subunit">
    <text evidence="8">Homodimer.</text>
</comment>
<dbReference type="GeneID" id="6754592"/>
<evidence type="ECO:0000313" key="14">
    <source>
        <dbReference type="Proteomes" id="UP000009022"/>
    </source>
</evidence>
<dbReference type="InterPro" id="IPR013766">
    <property type="entry name" value="Thioredoxin_domain"/>
</dbReference>
<proteinExistence type="inferred from homology"/>
<evidence type="ECO:0000256" key="6">
    <source>
        <dbReference type="ARBA" id="ARBA00023128"/>
    </source>
</evidence>
<accession>B3RZJ3</accession>
<name>B3RZJ3_TRIAD</name>
<evidence type="ECO:0000256" key="9">
    <source>
        <dbReference type="PIRSR" id="PIRSR037736-1"/>
    </source>
</evidence>
<feature type="binding site" evidence="9">
    <location>
        <position position="192"/>
    </location>
    <ligand>
        <name>Cu cation</name>
        <dbReference type="ChEBI" id="CHEBI:23378"/>
    </ligand>
</feature>
<dbReference type="GO" id="GO:0005743">
    <property type="term" value="C:mitochondrial inner membrane"/>
    <property type="evidence" value="ECO:0007669"/>
    <property type="project" value="UniProtKB-SubCell"/>
</dbReference>